<dbReference type="Proteomes" id="UP001464555">
    <property type="component" value="Unassembled WGS sequence"/>
</dbReference>
<dbReference type="EMBL" id="JBBYHR010000011">
    <property type="protein sequence ID" value="MEL1246043.1"/>
    <property type="molecule type" value="Genomic_DNA"/>
</dbReference>
<name>A0ABU9I0T9_9FLAO</name>
<dbReference type="RefSeq" id="WP_341698338.1">
    <property type="nucleotide sequence ID" value="NZ_JBBYHR010000011.1"/>
</dbReference>
<evidence type="ECO:0000313" key="2">
    <source>
        <dbReference type="Proteomes" id="UP001464555"/>
    </source>
</evidence>
<sequence length="123" mass="14168">MKYIDKQKLLTYLKLKKEMALFLGVGEYFESKTFDWIKLEYYPNRIKCTKIRTFDEGAAISNDIKSFSTLNDLEGEEEHVVGTLEHCLDWITTNENADAGKFIVTEDLNEIYSVLVENGTLGN</sequence>
<protein>
    <submittedName>
        <fullName evidence="1">Uncharacterized protein</fullName>
    </submittedName>
</protein>
<proteinExistence type="predicted"/>
<gene>
    <name evidence="1" type="ORF">AAEO56_17345</name>
</gene>
<organism evidence="1 2">
    <name type="scientific">Flavobacterium arundinis</name>
    <dbReference type="NCBI Taxonomy" id="3139143"/>
    <lineage>
        <taxon>Bacteria</taxon>
        <taxon>Pseudomonadati</taxon>
        <taxon>Bacteroidota</taxon>
        <taxon>Flavobacteriia</taxon>
        <taxon>Flavobacteriales</taxon>
        <taxon>Flavobacteriaceae</taxon>
        <taxon>Flavobacterium</taxon>
    </lineage>
</organism>
<accession>A0ABU9I0T9</accession>
<evidence type="ECO:0000313" key="1">
    <source>
        <dbReference type="EMBL" id="MEL1246043.1"/>
    </source>
</evidence>
<comment type="caution">
    <text evidence="1">The sequence shown here is derived from an EMBL/GenBank/DDBJ whole genome shotgun (WGS) entry which is preliminary data.</text>
</comment>
<reference evidence="1 2" key="1">
    <citation type="submission" date="2024-04" db="EMBL/GenBank/DDBJ databases">
        <title>Flavobacterium sp. DGU11 16S ribosomal RNA gene Genome sequencing and assembly.</title>
        <authorList>
            <person name="Park S."/>
        </authorList>
    </citation>
    <scope>NUCLEOTIDE SEQUENCE [LARGE SCALE GENOMIC DNA]</scope>
    <source>
        <strain evidence="1 2">DGU11</strain>
    </source>
</reference>
<keyword evidence="2" id="KW-1185">Reference proteome</keyword>